<proteinExistence type="inferred from homology"/>
<dbReference type="Pfam" id="PF17652">
    <property type="entry name" value="Glyco_hydro81C"/>
    <property type="match status" value="1"/>
</dbReference>
<keyword evidence="12" id="KW-1185">Reference proteome</keyword>
<sequence length="719" mass="78754">MAQPTATLNNIFGAPVATNAPSNMFPVRNDHPVPRKGIRQSAPIGTNKFYGNFFLGGQSSSAFVHPYSVAWAKGQGATSSWGMCVSHIEASQRVFGDKAPDTGAAKYFLNPVGIQSICLSAVELGATTILTTDNLKAQSANINLHKDPNAQPMMTFPLVQGMGFVTGIYHSGTPVISSGILFKTVTRSNRSPKPNVTKYTIYLEDGKVWHVYATAQSGDDLDLRVINNGLARSAKPFTGYIQIAKDPGGAETMLDAASSAYPVGVTVSGTAAGKRGSYTFTFEKTGDQSTKLFMYALPHHLASFSQTTLQAVQNQIQLQTTTKGMAKAVIADSWTLEEPNMPVSMDFAPWDPASGPKSTLSNAAIQAIRPNAIKELSQDMNAQTNQDSMYYGGKALAKFASLCYVANDLLKDPATAKAGLDNLKTAFSRFALNKQVFPLYYENAWGGIVSSATYTTGNNGADFGNTFYNDHHFHYGYFVLTAAIIGYLDPSWMTKTNVDFVNTLVRDIANPSTADKYFPVSRNFDWFHGHSWAHGLYETADGNDQESSSEDAMHAYAIKMWGRTVKDANMEARGNLMLAVLSRSLNNYYLYTADNKVQPPQFIGNKVAGILFENKIDHTTYFGTNIEYIQGIHMLPLLPSTKYTRPSNFVSEEWTALFNQGRADKIEGGWRGILYGNLATFDATTAWQFFTRKDFNPSWLDGGASLTWYQAYAAGKLFQ</sequence>
<dbReference type="InterPro" id="IPR040720">
    <property type="entry name" value="GH81_C"/>
</dbReference>
<dbReference type="GO" id="GO:0071555">
    <property type="term" value="P:cell wall organization"/>
    <property type="evidence" value="ECO:0007669"/>
    <property type="project" value="UniProtKB-KW"/>
</dbReference>
<dbReference type="GO" id="GO:0000272">
    <property type="term" value="P:polysaccharide catabolic process"/>
    <property type="evidence" value="ECO:0007669"/>
    <property type="project" value="UniProtKB-KW"/>
</dbReference>
<comment type="similarity">
    <text evidence="2">Belongs to the glycosyl hydrolase 81 family.</text>
</comment>
<evidence type="ECO:0000256" key="1">
    <source>
        <dbReference type="ARBA" id="ARBA00000382"/>
    </source>
</evidence>
<evidence type="ECO:0000313" key="12">
    <source>
        <dbReference type="Proteomes" id="UP000756346"/>
    </source>
</evidence>
<dbReference type="Proteomes" id="UP000756346">
    <property type="component" value="Unassembled WGS sequence"/>
</dbReference>
<dbReference type="Pfam" id="PF03639">
    <property type="entry name" value="Glyco_hydro_81"/>
    <property type="match status" value="1"/>
</dbReference>
<dbReference type="Gene3D" id="2.70.98.30">
    <property type="entry name" value="Golgi alpha-mannosidase II, domain 4"/>
    <property type="match status" value="1"/>
</dbReference>
<feature type="domain" description="Glycosyl hydrolase family 81 C-terminal" evidence="10">
    <location>
        <begin position="360"/>
        <end position="709"/>
    </location>
</feature>
<keyword evidence="8" id="KW-0624">Polysaccharide degradation</keyword>
<evidence type="ECO:0000256" key="5">
    <source>
        <dbReference type="ARBA" id="ARBA00023277"/>
    </source>
</evidence>
<dbReference type="InterPro" id="IPR005200">
    <property type="entry name" value="Endo-beta-glucanase"/>
</dbReference>
<dbReference type="RefSeq" id="XP_046010712.1">
    <property type="nucleotide sequence ID" value="XM_046150332.1"/>
</dbReference>
<keyword evidence="7" id="KW-0961">Cell wall biogenesis/degradation</keyword>
<comment type="caution">
    <text evidence="11">The sequence shown here is derived from an EMBL/GenBank/DDBJ whole genome shotgun (WGS) entry which is preliminary data.</text>
</comment>
<dbReference type="EMBL" id="JAGTJQ010000007">
    <property type="protein sequence ID" value="KAH7027913.1"/>
    <property type="molecule type" value="Genomic_DNA"/>
</dbReference>
<dbReference type="EC" id="3.2.1.39" evidence="3"/>
<name>A0A9P8Y123_9PEZI</name>
<evidence type="ECO:0000256" key="6">
    <source>
        <dbReference type="ARBA" id="ARBA00023295"/>
    </source>
</evidence>
<accession>A0A9P8Y123</accession>
<dbReference type="GeneID" id="70179878"/>
<dbReference type="FunFam" id="2.70.98.30:FF:000006">
    <property type="entry name" value="Endo-1,3-beta-glucanase Engl1"/>
    <property type="match status" value="1"/>
</dbReference>
<dbReference type="PANTHER" id="PTHR31983">
    <property type="entry name" value="ENDO-1,3(4)-BETA-GLUCANASE 1"/>
    <property type="match status" value="1"/>
</dbReference>
<keyword evidence="6" id="KW-0326">Glycosidase</keyword>
<dbReference type="GO" id="GO:0042973">
    <property type="term" value="F:glucan endo-1,3-beta-D-glucosidase activity"/>
    <property type="evidence" value="ECO:0007669"/>
    <property type="project" value="UniProtKB-EC"/>
</dbReference>
<dbReference type="InterPro" id="IPR040451">
    <property type="entry name" value="GH81_N"/>
</dbReference>
<dbReference type="PANTHER" id="PTHR31983:SF0">
    <property type="entry name" value="GLUCAN ENDO-1,3-BETA-D-GLUCOSIDASE 2"/>
    <property type="match status" value="1"/>
</dbReference>
<evidence type="ECO:0000256" key="7">
    <source>
        <dbReference type="ARBA" id="ARBA00023316"/>
    </source>
</evidence>
<dbReference type="PROSITE" id="PS52008">
    <property type="entry name" value="GH81"/>
    <property type="match status" value="1"/>
</dbReference>
<evidence type="ECO:0000256" key="8">
    <source>
        <dbReference type="ARBA" id="ARBA00023326"/>
    </source>
</evidence>
<reference evidence="11" key="1">
    <citation type="journal article" date="2021" name="Nat. Commun.">
        <title>Genetic determinants of endophytism in the Arabidopsis root mycobiome.</title>
        <authorList>
            <person name="Mesny F."/>
            <person name="Miyauchi S."/>
            <person name="Thiergart T."/>
            <person name="Pickel B."/>
            <person name="Atanasova L."/>
            <person name="Karlsson M."/>
            <person name="Huettel B."/>
            <person name="Barry K.W."/>
            <person name="Haridas S."/>
            <person name="Chen C."/>
            <person name="Bauer D."/>
            <person name="Andreopoulos W."/>
            <person name="Pangilinan J."/>
            <person name="LaButti K."/>
            <person name="Riley R."/>
            <person name="Lipzen A."/>
            <person name="Clum A."/>
            <person name="Drula E."/>
            <person name="Henrissat B."/>
            <person name="Kohler A."/>
            <person name="Grigoriev I.V."/>
            <person name="Martin F.M."/>
            <person name="Hacquard S."/>
        </authorList>
    </citation>
    <scope>NUCLEOTIDE SEQUENCE</scope>
    <source>
        <strain evidence="11">MPI-CAGE-CH-0230</strain>
    </source>
</reference>
<evidence type="ECO:0000259" key="10">
    <source>
        <dbReference type="Pfam" id="PF17652"/>
    </source>
</evidence>
<dbReference type="GO" id="GO:0052861">
    <property type="term" value="F:endo-1,3(4)-beta-glucanase activity"/>
    <property type="evidence" value="ECO:0007669"/>
    <property type="project" value="InterPro"/>
</dbReference>
<evidence type="ECO:0000259" key="9">
    <source>
        <dbReference type="Pfam" id="PF03639"/>
    </source>
</evidence>
<dbReference type="GO" id="GO:0009986">
    <property type="term" value="C:cell surface"/>
    <property type="evidence" value="ECO:0007669"/>
    <property type="project" value="TreeGrafter"/>
</dbReference>
<evidence type="ECO:0000256" key="4">
    <source>
        <dbReference type="ARBA" id="ARBA00022801"/>
    </source>
</evidence>
<dbReference type="OrthoDB" id="4473401at2759"/>
<evidence type="ECO:0000256" key="3">
    <source>
        <dbReference type="ARBA" id="ARBA00012780"/>
    </source>
</evidence>
<keyword evidence="5" id="KW-0119">Carbohydrate metabolism</keyword>
<protein>
    <recommendedName>
        <fullName evidence="3">glucan endo-1,3-beta-D-glucosidase</fullName>
        <ecNumber evidence="3">3.2.1.39</ecNumber>
    </recommendedName>
</protein>
<evidence type="ECO:0000256" key="2">
    <source>
        <dbReference type="ARBA" id="ARBA00010730"/>
    </source>
</evidence>
<dbReference type="Gene3D" id="1.10.287.1170">
    <property type="entry name" value="glycoside hydrolase family 81 endo-[beta] glucanase"/>
    <property type="match status" value="1"/>
</dbReference>
<evidence type="ECO:0000313" key="11">
    <source>
        <dbReference type="EMBL" id="KAH7027913.1"/>
    </source>
</evidence>
<dbReference type="FunFam" id="1.10.287.1170:FF:000001">
    <property type="entry name" value="Endo-1,3-beta-glucanase Engl1"/>
    <property type="match status" value="1"/>
</dbReference>
<organism evidence="11 12">
    <name type="scientific">Microdochium trichocladiopsis</name>
    <dbReference type="NCBI Taxonomy" id="1682393"/>
    <lineage>
        <taxon>Eukaryota</taxon>
        <taxon>Fungi</taxon>
        <taxon>Dikarya</taxon>
        <taxon>Ascomycota</taxon>
        <taxon>Pezizomycotina</taxon>
        <taxon>Sordariomycetes</taxon>
        <taxon>Xylariomycetidae</taxon>
        <taxon>Xylariales</taxon>
        <taxon>Microdochiaceae</taxon>
        <taxon>Microdochium</taxon>
    </lineage>
</organism>
<gene>
    <name evidence="11" type="ORF">B0I36DRAFT_247786</name>
</gene>
<keyword evidence="4 11" id="KW-0378">Hydrolase</keyword>
<dbReference type="AlphaFoldDB" id="A0A9P8Y123"/>
<comment type="catalytic activity">
    <reaction evidence="1">
        <text>Hydrolysis of (1-&gt;3)-beta-D-glucosidic linkages in (1-&gt;3)-beta-D-glucans.</text>
        <dbReference type="EC" id="3.2.1.39"/>
    </reaction>
</comment>
<feature type="domain" description="Glycosyl hydrolase family 81 N-terminal" evidence="9">
    <location>
        <begin position="31"/>
        <end position="352"/>
    </location>
</feature>